<feature type="compositionally biased region" description="Gly residues" evidence="1">
    <location>
        <begin position="231"/>
        <end position="240"/>
    </location>
</feature>
<dbReference type="InterPro" id="IPR053198">
    <property type="entry name" value="Gynoecium_Dev_Regulator"/>
</dbReference>
<keyword evidence="4" id="KW-1185">Reference proteome</keyword>
<organism evidence="3 4">
    <name type="scientific">Canavalia gladiata</name>
    <name type="common">Sword bean</name>
    <name type="synonym">Dolichos gladiatus</name>
    <dbReference type="NCBI Taxonomy" id="3824"/>
    <lineage>
        <taxon>Eukaryota</taxon>
        <taxon>Viridiplantae</taxon>
        <taxon>Streptophyta</taxon>
        <taxon>Embryophyta</taxon>
        <taxon>Tracheophyta</taxon>
        <taxon>Spermatophyta</taxon>
        <taxon>Magnoliopsida</taxon>
        <taxon>eudicotyledons</taxon>
        <taxon>Gunneridae</taxon>
        <taxon>Pentapetalae</taxon>
        <taxon>rosids</taxon>
        <taxon>fabids</taxon>
        <taxon>Fabales</taxon>
        <taxon>Fabaceae</taxon>
        <taxon>Papilionoideae</taxon>
        <taxon>50 kb inversion clade</taxon>
        <taxon>NPAAA clade</taxon>
        <taxon>indigoferoid/millettioid clade</taxon>
        <taxon>Phaseoleae</taxon>
        <taxon>Canavalia</taxon>
    </lineage>
</organism>
<dbReference type="PANTHER" id="PTHR31066">
    <property type="entry name" value="OS05G0427100 PROTEIN-RELATED"/>
    <property type="match status" value="1"/>
</dbReference>
<dbReference type="SUPFAM" id="SSF54277">
    <property type="entry name" value="CAD &amp; PB1 domains"/>
    <property type="match status" value="1"/>
</dbReference>
<sequence>MGDESPKNKVKFLCSHGGRVLPRPSDGLLKYVGGETRVVSVSRNITFSELMKKLSSMFEGEMVLKYQLVPEDLDALVSVRTEEDLKHMIEEHDRHQTSLLRAFLLPAKPVMLDKAHSSESYMLEQRYIDAVNGIIRTSPRARGSTSSTPKSTSPEALQGVPESPFHPFSSVRFPMHRVRSSPSLTNLNAVDHSHHHYPLAHSSRPPQDPQVGCGIGRPLPMGGKTDMMNPAGGGSGGSYSRGGGGGGGGGFNYYYSQTRPHKAYAYQEDTAPYGPVMLERLHSACRSPRKPTWD</sequence>
<dbReference type="Gene3D" id="3.10.20.90">
    <property type="entry name" value="Phosphatidylinositol 3-kinase Catalytic Subunit, Chain A, domain 1"/>
    <property type="match status" value="1"/>
</dbReference>
<dbReference type="InterPro" id="IPR000270">
    <property type="entry name" value="PB1_dom"/>
</dbReference>
<evidence type="ECO:0000256" key="1">
    <source>
        <dbReference type="SAM" id="MobiDB-lite"/>
    </source>
</evidence>
<reference evidence="3 4" key="1">
    <citation type="submission" date="2024-01" db="EMBL/GenBank/DDBJ databases">
        <title>The genomes of 5 underutilized Papilionoideae crops provide insights into root nodulation and disease resistanc.</title>
        <authorList>
            <person name="Jiang F."/>
        </authorList>
    </citation>
    <scope>NUCLEOTIDE SEQUENCE [LARGE SCALE GENOMIC DNA]</scope>
    <source>
        <strain evidence="3">LVBAO_FW01</strain>
        <tissue evidence="3">Leaves</tissue>
    </source>
</reference>
<feature type="domain" description="PB1" evidence="2">
    <location>
        <begin position="24"/>
        <end position="107"/>
    </location>
</feature>
<feature type="compositionally biased region" description="Low complexity" evidence="1">
    <location>
        <begin position="144"/>
        <end position="154"/>
    </location>
</feature>
<dbReference type="EMBL" id="JAYMYQ010000005">
    <property type="protein sequence ID" value="KAK7328331.1"/>
    <property type="molecule type" value="Genomic_DNA"/>
</dbReference>
<feature type="region of interest" description="Disordered" evidence="1">
    <location>
        <begin position="138"/>
        <end position="163"/>
    </location>
</feature>
<dbReference type="SMART" id="SM00666">
    <property type="entry name" value="PB1"/>
    <property type="match status" value="1"/>
</dbReference>
<evidence type="ECO:0000259" key="2">
    <source>
        <dbReference type="SMART" id="SM00666"/>
    </source>
</evidence>
<dbReference type="Proteomes" id="UP001367508">
    <property type="component" value="Unassembled WGS sequence"/>
</dbReference>
<evidence type="ECO:0000313" key="4">
    <source>
        <dbReference type="Proteomes" id="UP001367508"/>
    </source>
</evidence>
<comment type="caution">
    <text evidence="3">The sequence shown here is derived from an EMBL/GenBank/DDBJ whole genome shotgun (WGS) entry which is preliminary data.</text>
</comment>
<protein>
    <recommendedName>
        <fullName evidence="2">PB1 domain-containing protein</fullName>
    </recommendedName>
</protein>
<proteinExistence type="predicted"/>
<dbReference type="Pfam" id="PF00564">
    <property type="entry name" value="PB1"/>
    <property type="match status" value="1"/>
</dbReference>
<name>A0AAN9L3Z7_CANGL</name>
<feature type="region of interest" description="Disordered" evidence="1">
    <location>
        <begin position="196"/>
        <end position="240"/>
    </location>
</feature>
<dbReference type="AlphaFoldDB" id="A0AAN9L3Z7"/>
<dbReference type="CDD" id="cd06410">
    <property type="entry name" value="PB1_UP2"/>
    <property type="match status" value="1"/>
</dbReference>
<evidence type="ECO:0000313" key="3">
    <source>
        <dbReference type="EMBL" id="KAK7328331.1"/>
    </source>
</evidence>
<accession>A0AAN9L3Z7</accession>
<dbReference type="PANTHER" id="PTHR31066:SF47">
    <property type="entry name" value="PB1 DOMAIN-CONTAINING PROTEIN"/>
    <property type="match status" value="1"/>
</dbReference>
<gene>
    <name evidence="3" type="ORF">VNO77_22435</name>
</gene>